<keyword evidence="5" id="KW-1185">Reference proteome</keyword>
<dbReference type="Pfam" id="PF13632">
    <property type="entry name" value="Glyco_trans_2_3"/>
    <property type="match status" value="1"/>
</dbReference>
<gene>
    <name evidence="4" type="ORF">NBRC116591_33820</name>
</gene>
<dbReference type="EMBL" id="BAABWN010000013">
    <property type="protein sequence ID" value="GAA6169571.1"/>
    <property type="molecule type" value="Genomic_DNA"/>
</dbReference>
<feature type="domain" description="Glycosyltransferase 2-like" evidence="2">
    <location>
        <begin position="50"/>
        <end position="175"/>
    </location>
</feature>
<evidence type="ECO:0000259" key="2">
    <source>
        <dbReference type="Pfam" id="PF00535"/>
    </source>
</evidence>
<evidence type="ECO:0000259" key="3">
    <source>
        <dbReference type="Pfam" id="PF13632"/>
    </source>
</evidence>
<evidence type="ECO:0000313" key="4">
    <source>
        <dbReference type="EMBL" id="GAA6169571.1"/>
    </source>
</evidence>
<organism evidence="4 5">
    <name type="scientific">Sessilibacter corallicola</name>
    <dbReference type="NCBI Taxonomy" id="2904075"/>
    <lineage>
        <taxon>Bacteria</taxon>
        <taxon>Pseudomonadati</taxon>
        <taxon>Pseudomonadota</taxon>
        <taxon>Gammaproteobacteria</taxon>
        <taxon>Cellvibrionales</taxon>
        <taxon>Cellvibrionaceae</taxon>
        <taxon>Sessilibacter</taxon>
    </lineage>
</organism>
<dbReference type="Proteomes" id="UP001465153">
    <property type="component" value="Unassembled WGS sequence"/>
</dbReference>
<keyword evidence="1" id="KW-1133">Transmembrane helix</keyword>
<dbReference type="CDD" id="cd06438">
    <property type="entry name" value="EpsO_like"/>
    <property type="match status" value="1"/>
</dbReference>
<dbReference type="InterPro" id="IPR029044">
    <property type="entry name" value="Nucleotide-diphossugar_trans"/>
</dbReference>
<keyword evidence="1" id="KW-0472">Membrane</keyword>
<dbReference type="PANTHER" id="PTHR48090">
    <property type="entry name" value="UNDECAPRENYL-PHOSPHATE 4-DEOXY-4-FORMAMIDO-L-ARABINOSE TRANSFERASE-RELATED"/>
    <property type="match status" value="1"/>
</dbReference>
<proteinExistence type="predicted"/>
<feature type="transmembrane region" description="Helical" evidence="1">
    <location>
        <begin position="293"/>
        <end position="322"/>
    </location>
</feature>
<reference evidence="4 5" key="1">
    <citation type="submission" date="2024-04" db="EMBL/GenBank/DDBJ databases">
        <title>Draft genome sequence of Sessilibacter corallicola NBRC 116591.</title>
        <authorList>
            <person name="Miyakawa T."/>
            <person name="Kusuya Y."/>
            <person name="Miura T."/>
        </authorList>
    </citation>
    <scope>NUCLEOTIDE SEQUENCE [LARGE SCALE GENOMIC DNA]</scope>
    <source>
        <strain evidence="4 5">KU-00831-HH</strain>
    </source>
</reference>
<dbReference type="Pfam" id="PF00535">
    <property type="entry name" value="Glycos_transf_2"/>
    <property type="match status" value="1"/>
</dbReference>
<dbReference type="PANTHER" id="PTHR48090:SF6">
    <property type="entry name" value="SLR5056 PROTEIN"/>
    <property type="match status" value="1"/>
</dbReference>
<feature type="transmembrane region" description="Helical" evidence="1">
    <location>
        <begin position="191"/>
        <end position="210"/>
    </location>
</feature>
<sequence>MLELICWILFIAVAIPLSLFVVECVCSLFYRAPNVTPIEESDTPEARCVILIPAHNEELVIESTLESLKPELGDYDEILVVADNCNDTTADLVRASGCQVSERQDAENRGKGFALAHGLEQLKSNPPEVVIIVDADCEAIPGTIQRLKAAAIQYQRPVQSRYLLQSPDGATIKTKVSEFAVLIKNRIRTKGLSFLGAPIPLLGSGMAFLWQDITSIPLASGEIVEDMKLGIELAGQGKGALYDDQPAILSELPVTQAALEKQRERWEHGHMGMIQKFAGPLLKATAKSKSKSLLLFFLDLIIPPLSLLLMFTVVVFLFFAVMNIFANLSLVLSLVVLLVVAVMSCIFFSWLLAGRQILSPNELLHLPLYVLSKFGVYRGFVEKKQTTWNRTDRE</sequence>
<evidence type="ECO:0000256" key="1">
    <source>
        <dbReference type="SAM" id="Phobius"/>
    </source>
</evidence>
<feature type="domain" description="Glycosyltransferase 2-like" evidence="3">
    <location>
        <begin position="195"/>
        <end position="328"/>
    </location>
</feature>
<comment type="caution">
    <text evidence="4">The sequence shown here is derived from an EMBL/GenBank/DDBJ whole genome shotgun (WGS) entry which is preliminary data.</text>
</comment>
<accession>A0ABQ0AD50</accession>
<dbReference type="InterPro" id="IPR050256">
    <property type="entry name" value="Glycosyltransferase_2"/>
</dbReference>
<evidence type="ECO:0000313" key="5">
    <source>
        <dbReference type="Proteomes" id="UP001465153"/>
    </source>
</evidence>
<keyword evidence="1" id="KW-0812">Transmembrane</keyword>
<dbReference type="InterPro" id="IPR001173">
    <property type="entry name" value="Glyco_trans_2-like"/>
</dbReference>
<dbReference type="SUPFAM" id="SSF53448">
    <property type="entry name" value="Nucleotide-diphospho-sugar transferases"/>
    <property type="match status" value="1"/>
</dbReference>
<dbReference type="Gene3D" id="3.90.550.10">
    <property type="entry name" value="Spore Coat Polysaccharide Biosynthesis Protein SpsA, Chain A"/>
    <property type="match status" value="1"/>
</dbReference>
<dbReference type="RefSeq" id="WP_353304063.1">
    <property type="nucleotide sequence ID" value="NZ_BAABWN010000013.1"/>
</dbReference>
<name>A0ABQ0AD50_9GAMM</name>
<protein>
    <submittedName>
        <fullName evidence="4">Glycosyltransferase family 2 protein</fullName>
    </submittedName>
</protein>
<feature type="transmembrane region" description="Helical" evidence="1">
    <location>
        <begin position="328"/>
        <end position="353"/>
    </location>
</feature>